<dbReference type="EMBL" id="PTJD01000017">
    <property type="protein sequence ID" value="PPK92082.1"/>
    <property type="molecule type" value="Genomic_DNA"/>
</dbReference>
<dbReference type="OrthoDB" id="34166at2"/>
<evidence type="ECO:0000259" key="2">
    <source>
        <dbReference type="Pfam" id="PF03070"/>
    </source>
</evidence>
<proteinExistence type="predicted"/>
<dbReference type="GO" id="GO:0005829">
    <property type="term" value="C:cytosol"/>
    <property type="evidence" value="ECO:0007669"/>
    <property type="project" value="TreeGrafter"/>
</dbReference>
<dbReference type="Gene3D" id="1.20.910.10">
    <property type="entry name" value="Heme oxygenase-like"/>
    <property type="match status" value="1"/>
</dbReference>
<accession>A0A2S6ICY6</accession>
<sequence length="239" mass="26060">MGGRFTDELWEATADLRAAIDDLEFLTQLGEGSLAPEAFRQYLEQDALYLAGYGKALAMLAVRAPETEAVAFWAGSARTTTVVEAALHEDLLTGGGLPPATSETPEHSPACLAYVSYLIAAAATEPYPVAAAAILPCYWVYAEVGSRLARTAKDVLAANRDHPYARWVATYDAEEFQEAVRTARDLVDAAALDASPKERAAMRRAFAIATRYELLFWKSAFDLEAWDHPLEGIDVHHPV</sequence>
<protein>
    <submittedName>
        <fullName evidence="3">Thiaminase/transcriptional activator TenA</fullName>
    </submittedName>
</protein>
<dbReference type="CDD" id="cd19365">
    <property type="entry name" value="TenA_C-like"/>
    <property type="match status" value="1"/>
</dbReference>
<gene>
    <name evidence="3" type="ORF">CLV92_11745</name>
</gene>
<dbReference type="AlphaFoldDB" id="A0A2S6ICY6"/>
<dbReference type="InterPro" id="IPR016084">
    <property type="entry name" value="Haem_Oase-like_multi-hlx"/>
</dbReference>
<evidence type="ECO:0000313" key="3">
    <source>
        <dbReference type="EMBL" id="PPK92082.1"/>
    </source>
</evidence>
<dbReference type="Proteomes" id="UP000239485">
    <property type="component" value="Unassembled WGS sequence"/>
</dbReference>
<evidence type="ECO:0000256" key="1">
    <source>
        <dbReference type="ARBA" id="ARBA00004948"/>
    </source>
</evidence>
<dbReference type="PANTHER" id="PTHR43198">
    <property type="entry name" value="BIFUNCTIONAL TH2 PROTEIN"/>
    <property type="match status" value="1"/>
</dbReference>
<evidence type="ECO:0000313" key="4">
    <source>
        <dbReference type="Proteomes" id="UP000239485"/>
    </source>
</evidence>
<keyword evidence="4" id="KW-1185">Reference proteome</keyword>
<dbReference type="InterPro" id="IPR050967">
    <property type="entry name" value="Thiamine_Salvage_TenA"/>
</dbReference>
<dbReference type="Pfam" id="PF03070">
    <property type="entry name" value="TENA_THI-4"/>
    <property type="match status" value="1"/>
</dbReference>
<organism evidence="3 4">
    <name type="scientific">Kineococcus xinjiangensis</name>
    <dbReference type="NCBI Taxonomy" id="512762"/>
    <lineage>
        <taxon>Bacteria</taxon>
        <taxon>Bacillati</taxon>
        <taxon>Actinomycetota</taxon>
        <taxon>Actinomycetes</taxon>
        <taxon>Kineosporiales</taxon>
        <taxon>Kineosporiaceae</taxon>
        <taxon>Kineococcus</taxon>
    </lineage>
</organism>
<name>A0A2S6ICY6_9ACTN</name>
<dbReference type="InterPro" id="IPR004305">
    <property type="entry name" value="Thiaminase-2/PQQC"/>
</dbReference>
<reference evidence="3 4" key="1">
    <citation type="submission" date="2018-02" db="EMBL/GenBank/DDBJ databases">
        <title>Genomic Encyclopedia of Archaeal and Bacterial Type Strains, Phase II (KMG-II): from individual species to whole genera.</title>
        <authorList>
            <person name="Goeker M."/>
        </authorList>
    </citation>
    <scope>NUCLEOTIDE SEQUENCE [LARGE SCALE GENOMIC DNA]</scope>
    <source>
        <strain evidence="3 4">DSM 22857</strain>
    </source>
</reference>
<comment type="pathway">
    <text evidence="1">Cofactor biosynthesis; thiamine diphosphate biosynthesis.</text>
</comment>
<dbReference type="PANTHER" id="PTHR43198:SF2">
    <property type="entry name" value="SI:CH1073-67J19.1-RELATED"/>
    <property type="match status" value="1"/>
</dbReference>
<feature type="domain" description="Thiaminase-2/PQQC" evidence="2">
    <location>
        <begin position="24"/>
        <end position="221"/>
    </location>
</feature>
<dbReference type="RefSeq" id="WP_104435273.1">
    <property type="nucleotide sequence ID" value="NZ_PTJD01000017.1"/>
</dbReference>
<comment type="caution">
    <text evidence="3">The sequence shown here is derived from an EMBL/GenBank/DDBJ whole genome shotgun (WGS) entry which is preliminary data.</text>
</comment>
<dbReference type="SUPFAM" id="SSF48613">
    <property type="entry name" value="Heme oxygenase-like"/>
    <property type="match status" value="1"/>
</dbReference>